<dbReference type="EMBL" id="FOIE01000005">
    <property type="protein sequence ID" value="SET46291.1"/>
    <property type="molecule type" value="Genomic_DNA"/>
</dbReference>
<dbReference type="OrthoDB" id="4967011at2"/>
<protein>
    <submittedName>
        <fullName evidence="2">Uncharacterized protein</fullName>
    </submittedName>
</protein>
<evidence type="ECO:0000313" key="3">
    <source>
        <dbReference type="Proteomes" id="UP000198507"/>
    </source>
</evidence>
<dbReference type="Proteomes" id="UP000198507">
    <property type="component" value="Unassembled WGS sequence"/>
</dbReference>
<name>A0A1I0ENZ1_9ACTN</name>
<feature type="transmembrane region" description="Helical" evidence="1">
    <location>
        <begin position="113"/>
        <end position="135"/>
    </location>
</feature>
<proteinExistence type="predicted"/>
<reference evidence="3" key="1">
    <citation type="submission" date="2016-10" db="EMBL/GenBank/DDBJ databases">
        <authorList>
            <person name="Varghese N."/>
            <person name="Submissions S."/>
        </authorList>
    </citation>
    <scope>NUCLEOTIDE SEQUENCE [LARGE SCALE GENOMIC DNA]</scope>
    <source>
        <strain evidence="3">DSM 44209</strain>
    </source>
</reference>
<dbReference type="AlphaFoldDB" id="A0A1I0ENZ1"/>
<evidence type="ECO:0000313" key="2">
    <source>
        <dbReference type="EMBL" id="SET46291.1"/>
    </source>
</evidence>
<sequence>MTVPVPGSTVGAQVLGEAAAALGAGCIALHLVAAASPGHGGRPVAVLLVAMAAACVPCVRGLWRRPTVRTWAMTGGMYAAMLAAHLLVLTGPQGGAAAARAHVHTGALTWSELAMWSGLGLAGVQVALAAAVLLVRTAQARPTLVRVVRRRRLGRGGREEGAAAV</sequence>
<keyword evidence="1" id="KW-0472">Membrane</keyword>
<gene>
    <name evidence="2" type="ORF">SAMN04488546_2458</name>
</gene>
<accession>A0A1I0ENZ1</accession>
<evidence type="ECO:0000256" key="1">
    <source>
        <dbReference type="SAM" id="Phobius"/>
    </source>
</evidence>
<dbReference type="RefSeq" id="WP_091444413.1">
    <property type="nucleotide sequence ID" value="NZ_FOIE01000005.1"/>
</dbReference>
<feature type="transmembrane region" description="Helical" evidence="1">
    <location>
        <begin position="75"/>
        <end position="93"/>
    </location>
</feature>
<keyword evidence="3" id="KW-1185">Reference proteome</keyword>
<organism evidence="2 3">
    <name type="scientific">Geodermatophilus poikilotrophus</name>
    <dbReference type="NCBI Taxonomy" id="1333667"/>
    <lineage>
        <taxon>Bacteria</taxon>
        <taxon>Bacillati</taxon>
        <taxon>Actinomycetota</taxon>
        <taxon>Actinomycetes</taxon>
        <taxon>Geodermatophilales</taxon>
        <taxon>Geodermatophilaceae</taxon>
        <taxon>Geodermatophilus</taxon>
    </lineage>
</organism>
<feature type="transmembrane region" description="Helical" evidence="1">
    <location>
        <begin position="44"/>
        <end position="63"/>
    </location>
</feature>
<keyword evidence="1" id="KW-0812">Transmembrane</keyword>
<keyword evidence="1" id="KW-1133">Transmembrane helix</keyword>